<name>A0A2N8P816_STRNR</name>
<feature type="compositionally biased region" description="Pro residues" evidence="1">
    <location>
        <begin position="435"/>
        <end position="463"/>
    </location>
</feature>
<sequence>MQTSGEEQRGHVLLIAGARATHRRTVQVIPSANLAALTAVPVSALLGSTLPADLVHLDGAPDQNTMLIRLRTAAAASGPLLVYLAGQLTVDRKHHRLHLASAGSTAATTRYTALPWEWVRNELRQRSGPTTVLVDMAADKGAWAVLHELGGLPEVNAEVYGVITPPGLSGTADGISVYTQHLIDVLRTQPDRPADARLHTLAVAAAAIPTGTLVLPNTPQLAPSYPHHTAETQPKAPIKRLLSGDRAFLPALRRREPEPSPGPADPEPFPPFPPAMTYGAPPFVGDHPQPHAQQPAVPGPFPVQASQPAPLPDPGAPATPDQGQMFPEPPVSPAFPVSPVAPASPVSPVSSASAMAPAPQAFPQYQPTPEAHQAPAGQPTPLPQPALPHQPAPAPPASTPTTVPAQEQAPSQAPSPSQDADRDPASASASIPTLTPTPTPPSPPAPAPTSPPPLVAPQAPAPSVPAANEPDPKPLIWQAAQAGRHDQAAEMAASWEQQALQRYGYDSPQATQWAEIRADLARIAGRWSLATQLWVAAARTRLAHQSPDSAEVLNAARGAHHCWNQITDIGQAIENGPELINLLRQLPALDPRHVSTAQSRLQYLHQQPTGRG</sequence>
<comment type="caution">
    <text evidence="2">The sequence shown here is derived from an EMBL/GenBank/DDBJ whole genome shotgun (WGS) entry which is preliminary data.</text>
</comment>
<feature type="region of interest" description="Disordered" evidence="1">
    <location>
        <begin position="219"/>
        <end position="241"/>
    </location>
</feature>
<accession>A0A2N8P816</accession>
<dbReference type="Proteomes" id="UP000236047">
    <property type="component" value="Unassembled WGS sequence"/>
</dbReference>
<gene>
    <name evidence="2" type="ORF">AOB60_22470</name>
</gene>
<feature type="compositionally biased region" description="Low complexity" evidence="1">
    <location>
        <begin position="425"/>
        <end position="434"/>
    </location>
</feature>
<feature type="compositionally biased region" description="Low complexity" evidence="1">
    <location>
        <begin position="334"/>
        <end position="363"/>
    </location>
</feature>
<proteinExistence type="predicted"/>
<keyword evidence="3" id="KW-1185">Reference proteome</keyword>
<reference evidence="3" key="1">
    <citation type="submission" date="2015-09" db="EMBL/GenBank/DDBJ databases">
        <authorList>
            <person name="Graham D.E."/>
            <person name="Mahan K.M."/>
            <person name="Klingeman D.M."/>
            <person name="Fida T."/>
            <person name="Giannone R.J."/>
            <person name="Hettich R.L."/>
            <person name="Parry R.J."/>
            <person name="Spain J.C."/>
        </authorList>
    </citation>
    <scope>NUCLEOTIDE SEQUENCE [LARGE SCALE GENOMIC DNA]</scope>
    <source>
        <strain evidence="3">JCM 4701</strain>
    </source>
</reference>
<feature type="region of interest" description="Disordered" evidence="1">
    <location>
        <begin position="254"/>
        <end position="472"/>
    </location>
</feature>
<feature type="compositionally biased region" description="Pro residues" evidence="1">
    <location>
        <begin position="378"/>
        <end position="398"/>
    </location>
</feature>
<evidence type="ECO:0000256" key="1">
    <source>
        <dbReference type="SAM" id="MobiDB-lite"/>
    </source>
</evidence>
<evidence type="ECO:0000313" key="3">
    <source>
        <dbReference type="Proteomes" id="UP000236047"/>
    </source>
</evidence>
<dbReference type="AlphaFoldDB" id="A0A2N8P816"/>
<dbReference type="RefSeq" id="WP_146051178.1">
    <property type="nucleotide sequence ID" value="NZ_LJSN01000003.1"/>
</dbReference>
<organism evidence="2 3">
    <name type="scientific">Streptomyces noursei</name>
    <name type="common">Streptomyces albulus</name>
    <dbReference type="NCBI Taxonomy" id="1971"/>
    <lineage>
        <taxon>Bacteria</taxon>
        <taxon>Bacillati</taxon>
        <taxon>Actinomycetota</taxon>
        <taxon>Actinomycetes</taxon>
        <taxon>Kitasatosporales</taxon>
        <taxon>Streptomycetaceae</taxon>
        <taxon>Streptomyces</taxon>
    </lineage>
</organism>
<feature type="compositionally biased region" description="Pro residues" evidence="1">
    <location>
        <begin position="259"/>
        <end position="274"/>
    </location>
</feature>
<protein>
    <submittedName>
        <fullName evidence="2">Uncharacterized protein</fullName>
    </submittedName>
</protein>
<dbReference type="EMBL" id="LJSN01000003">
    <property type="protein sequence ID" value="PNE37168.1"/>
    <property type="molecule type" value="Genomic_DNA"/>
</dbReference>
<evidence type="ECO:0000313" key="2">
    <source>
        <dbReference type="EMBL" id="PNE37168.1"/>
    </source>
</evidence>